<comment type="catalytic activity">
    <reaction evidence="1 5">
        <text>L-alanine = D-alanine</text>
        <dbReference type="Rhea" id="RHEA:20249"/>
        <dbReference type="ChEBI" id="CHEBI:57416"/>
        <dbReference type="ChEBI" id="CHEBI:57972"/>
        <dbReference type="EC" id="5.1.1.1"/>
    </reaction>
</comment>
<evidence type="ECO:0000259" key="8">
    <source>
        <dbReference type="SMART" id="SM01005"/>
    </source>
</evidence>
<evidence type="ECO:0000256" key="1">
    <source>
        <dbReference type="ARBA" id="ARBA00000316"/>
    </source>
</evidence>
<dbReference type="Gene3D" id="2.40.37.10">
    <property type="entry name" value="Lyase, Ornithine Decarboxylase, Chain A, domain 1"/>
    <property type="match status" value="1"/>
</dbReference>
<evidence type="ECO:0000256" key="5">
    <source>
        <dbReference type="HAMAP-Rule" id="MF_01201"/>
    </source>
</evidence>
<dbReference type="Pfam" id="PF01168">
    <property type="entry name" value="Ala_racemase_N"/>
    <property type="match status" value="1"/>
</dbReference>
<evidence type="ECO:0000256" key="2">
    <source>
        <dbReference type="ARBA" id="ARBA00001933"/>
    </source>
</evidence>
<dbReference type="EC" id="5.1.1.1" evidence="5"/>
<comment type="pathway">
    <text evidence="5">Amino-acid biosynthesis; D-alanine biosynthesis; D-alanine from L-alanine: step 1/1.</text>
</comment>
<comment type="similarity">
    <text evidence="5">Belongs to the alanine racemase family.</text>
</comment>
<dbReference type="AlphaFoldDB" id="A0A0K2ZTQ8"/>
<dbReference type="InterPro" id="IPR011079">
    <property type="entry name" value="Ala_racemase_C"/>
</dbReference>
<evidence type="ECO:0000313" key="9">
    <source>
        <dbReference type="EMBL" id="CTP87519.1"/>
    </source>
</evidence>
<dbReference type="GO" id="GO:0030632">
    <property type="term" value="P:D-alanine biosynthetic process"/>
    <property type="evidence" value="ECO:0007669"/>
    <property type="project" value="UniProtKB-UniRule"/>
</dbReference>
<dbReference type="CDD" id="cd06827">
    <property type="entry name" value="PLPDE_III_AR_proteobact"/>
    <property type="match status" value="1"/>
</dbReference>
<dbReference type="SUPFAM" id="SSF50621">
    <property type="entry name" value="Alanine racemase C-terminal domain-like"/>
    <property type="match status" value="1"/>
</dbReference>
<comment type="function">
    <text evidence="5">Catalyzes the interconversion of L-alanine and D-alanine. May also act on other amino acids.</text>
</comment>
<dbReference type="GO" id="GO:0005829">
    <property type="term" value="C:cytosol"/>
    <property type="evidence" value="ECO:0007669"/>
    <property type="project" value="TreeGrafter"/>
</dbReference>
<keyword evidence="3 5" id="KW-0663">Pyridoxal phosphate</keyword>
<dbReference type="InterPro" id="IPR009006">
    <property type="entry name" value="Ala_racemase/Decarboxylase_C"/>
</dbReference>
<dbReference type="UniPathway" id="UPA00042">
    <property type="reaction ID" value="UER00497"/>
</dbReference>
<feature type="active site" description="Proton acceptor; specific for L-alanine" evidence="5">
    <location>
        <position position="253"/>
    </location>
</feature>
<feature type="domain" description="Alanine racemase C-terminal" evidence="8">
    <location>
        <begin position="232"/>
        <end position="355"/>
    </location>
</feature>
<dbReference type="InterPro" id="IPR029066">
    <property type="entry name" value="PLP-binding_barrel"/>
</dbReference>
<reference evidence="9 10" key="1">
    <citation type="submission" date="2015-07" db="EMBL/GenBank/DDBJ databases">
        <authorList>
            <person name="Noorani M."/>
        </authorList>
    </citation>
    <scope>NUCLEOTIDE SEQUENCE [LARGE SCALE GENOMIC DNA]</scope>
    <source>
        <strain evidence="9">LMG728</strain>
    </source>
</reference>
<proteinExistence type="inferred from homology"/>
<dbReference type="NCBIfam" id="TIGR00492">
    <property type="entry name" value="alr"/>
    <property type="match status" value="1"/>
</dbReference>
<protein>
    <recommendedName>
        <fullName evidence="5">Alanine racemase</fullName>
        <ecNumber evidence="5">5.1.1.1</ecNumber>
    </recommendedName>
</protein>
<dbReference type="HAMAP" id="MF_01201">
    <property type="entry name" value="Ala_racemase"/>
    <property type="match status" value="1"/>
</dbReference>
<dbReference type="PANTHER" id="PTHR30511">
    <property type="entry name" value="ALANINE RACEMASE"/>
    <property type="match status" value="1"/>
</dbReference>
<dbReference type="InterPro" id="IPR000821">
    <property type="entry name" value="Ala_racemase"/>
</dbReference>
<evidence type="ECO:0000256" key="3">
    <source>
        <dbReference type="ARBA" id="ARBA00022898"/>
    </source>
</evidence>
<feature type="binding site" evidence="5 7">
    <location>
        <position position="301"/>
    </location>
    <ligand>
        <name>substrate</name>
    </ligand>
</feature>
<dbReference type="RefSeq" id="WP_053840694.1">
    <property type="nucleotide sequence ID" value="NZ_CP076250.1"/>
</dbReference>
<evidence type="ECO:0000313" key="10">
    <source>
        <dbReference type="Proteomes" id="UP000041247"/>
    </source>
</evidence>
<dbReference type="PANTHER" id="PTHR30511:SF0">
    <property type="entry name" value="ALANINE RACEMASE, CATABOLIC-RELATED"/>
    <property type="match status" value="1"/>
</dbReference>
<dbReference type="InterPro" id="IPR001608">
    <property type="entry name" value="Ala_racemase_N"/>
</dbReference>
<name>A0A0K2ZTQ8_9XANT</name>
<evidence type="ECO:0000256" key="4">
    <source>
        <dbReference type="ARBA" id="ARBA00023235"/>
    </source>
</evidence>
<feature type="binding site" evidence="5 7">
    <location>
        <position position="129"/>
    </location>
    <ligand>
        <name>substrate</name>
    </ligand>
</feature>
<dbReference type="Proteomes" id="UP000041247">
    <property type="component" value="Unassembled WGS sequence"/>
</dbReference>
<feature type="modified residue" description="N6-(pyridoxal phosphate)lysine" evidence="5 6">
    <location>
        <position position="33"/>
    </location>
</feature>
<dbReference type="FunFam" id="3.20.20.10:FF:000002">
    <property type="entry name" value="Alanine racemase"/>
    <property type="match status" value="1"/>
</dbReference>
<sequence length="357" mass="38005">MRPARALIDLQALRHNYRLARRLGGGKALAVVKADAYGHGAVACARALEAEADGFAVACIEEALELRQAGIAAPILLLEGIFDADELPLIAEHRLWCAVASPWQVEAIAAYAAPQPLCLWLKLDSGMHRLGLAPHEFRAAHARLSALPQVERLVLMSHFARADELDSARTLEQAEVFRQATAGLAGETSLCNSPGLLGWPQLHSDWGRPGLMLYGADPFAAGTELPGELRPVMTLQSKVIAVRDLAVGEPVGYGARFVAPRPTRVGVVAIGYADGYPQFAPNGTPVLIDGAPGALIGRVSMDMLTVDLTEHPQAGLGSEVQLWGAQPRIDALAARCGSSAYRLLCGLKRAPRQYLGG</sequence>
<dbReference type="PROSITE" id="PS00395">
    <property type="entry name" value="ALANINE_RACEMASE"/>
    <property type="match status" value="1"/>
</dbReference>
<dbReference type="Pfam" id="PF00842">
    <property type="entry name" value="Ala_racemase_C"/>
    <property type="match status" value="1"/>
</dbReference>
<evidence type="ECO:0000256" key="6">
    <source>
        <dbReference type="PIRSR" id="PIRSR600821-50"/>
    </source>
</evidence>
<dbReference type="PRINTS" id="PR00992">
    <property type="entry name" value="ALARACEMASE"/>
</dbReference>
<dbReference type="EMBL" id="CXOK01000040">
    <property type="protein sequence ID" value="CTP87519.1"/>
    <property type="molecule type" value="Genomic_DNA"/>
</dbReference>
<keyword evidence="4 5" id="KW-0413">Isomerase</keyword>
<gene>
    <name evidence="9" type="primary">alr</name>
    <name evidence="9" type="ORF">XTPLMG728_1588</name>
</gene>
<dbReference type="InterPro" id="IPR020622">
    <property type="entry name" value="Ala_racemase_pyridoxalP-BS"/>
</dbReference>
<dbReference type="GO" id="GO:0008784">
    <property type="term" value="F:alanine racemase activity"/>
    <property type="evidence" value="ECO:0007669"/>
    <property type="project" value="UniProtKB-UniRule"/>
</dbReference>
<evidence type="ECO:0000256" key="7">
    <source>
        <dbReference type="PIRSR" id="PIRSR600821-52"/>
    </source>
</evidence>
<dbReference type="SMART" id="SM01005">
    <property type="entry name" value="Ala_racemase_C"/>
    <property type="match status" value="1"/>
</dbReference>
<accession>A0A0K2ZTQ8</accession>
<dbReference type="GO" id="GO:0030170">
    <property type="term" value="F:pyridoxal phosphate binding"/>
    <property type="evidence" value="ECO:0007669"/>
    <property type="project" value="UniProtKB-UniRule"/>
</dbReference>
<comment type="cofactor">
    <cofactor evidence="2 5 6">
        <name>pyridoxal 5'-phosphate</name>
        <dbReference type="ChEBI" id="CHEBI:597326"/>
    </cofactor>
</comment>
<dbReference type="SUPFAM" id="SSF51419">
    <property type="entry name" value="PLP-binding barrel"/>
    <property type="match status" value="1"/>
</dbReference>
<dbReference type="Gene3D" id="3.20.20.10">
    <property type="entry name" value="Alanine racemase"/>
    <property type="match status" value="1"/>
</dbReference>
<feature type="active site" description="Proton acceptor; specific for D-alanine" evidence="5">
    <location>
        <position position="33"/>
    </location>
</feature>
<organism evidence="9 10">
    <name type="scientific">Xanthomonas graminis pv. poae</name>
    <dbReference type="NCBI Taxonomy" id="227946"/>
    <lineage>
        <taxon>Bacteria</taxon>
        <taxon>Pseudomonadati</taxon>
        <taxon>Pseudomonadota</taxon>
        <taxon>Gammaproteobacteria</taxon>
        <taxon>Lysobacterales</taxon>
        <taxon>Lysobacteraceae</taxon>
        <taxon>Xanthomonas</taxon>
        <taxon>Xanthomonas translucens group</taxon>
        <taxon>Xanthomonas graminis</taxon>
    </lineage>
</organism>